<feature type="transmembrane region" description="Helical" evidence="9">
    <location>
        <begin position="251"/>
        <end position="269"/>
    </location>
</feature>
<dbReference type="Proteomes" id="UP000198853">
    <property type="component" value="Unassembled WGS sequence"/>
</dbReference>
<dbReference type="GO" id="GO:0043190">
    <property type="term" value="C:ATP-binding cassette (ABC) transporter complex"/>
    <property type="evidence" value="ECO:0007669"/>
    <property type="project" value="TreeGrafter"/>
</dbReference>
<organism evidence="11 12">
    <name type="scientific">Natribacillus halophilus</name>
    <dbReference type="NCBI Taxonomy" id="549003"/>
    <lineage>
        <taxon>Bacteria</taxon>
        <taxon>Bacillati</taxon>
        <taxon>Bacillota</taxon>
        <taxon>Bacilli</taxon>
        <taxon>Bacillales</taxon>
        <taxon>Bacillaceae</taxon>
        <taxon>Natribacillus</taxon>
    </lineage>
</organism>
<dbReference type="SUPFAM" id="SSF161098">
    <property type="entry name" value="MetI-like"/>
    <property type="match status" value="1"/>
</dbReference>
<evidence type="ECO:0000256" key="3">
    <source>
        <dbReference type="ARBA" id="ARBA00022448"/>
    </source>
</evidence>
<dbReference type="PROSITE" id="PS50928">
    <property type="entry name" value="ABC_TM1"/>
    <property type="match status" value="1"/>
</dbReference>
<dbReference type="AlphaFoldDB" id="A0A1G8SIV1"/>
<evidence type="ECO:0000256" key="6">
    <source>
        <dbReference type="ARBA" id="ARBA00022970"/>
    </source>
</evidence>
<keyword evidence="12" id="KW-1185">Reference proteome</keyword>
<feature type="transmembrane region" description="Helical" evidence="9">
    <location>
        <begin position="136"/>
        <end position="163"/>
    </location>
</feature>
<evidence type="ECO:0000256" key="2">
    <source>
        <dbReference type="ARBA" id="ARBA00007069"/>
    </source>
</evidence>
<dbReference type="Gene3D" id="1.10.3720.10">
    <property type="entry name" value="MetI-like"/>
    <property type="match status" value="1"/>
</dbReference>
<evidence type="ECO:0000313" key="12">
    <source>
        <dbReference type="Proteomes" id="UP000198853"/>
    </source>
</evidence>
<evidence type="ECO:0000259" key="10">
    <source>
        <dbReference type="PROSITE" id="PS50928"/>
    </source>
</evidence>
<accession>A0A1G8SIV1</accession>
<evidence type="ECO:0000256" key="5">
    <source>
        <dbReference type="ARBA" id="ARBA00022692"/>
    </source>
</evidence>
<evidence type="ECO:0000256" key="7">
    <source>
        <dbReference type="ARBA" id="ARBA00022989"/>
    </source>
</evidence>
<proteinExistence type="inferred from homology"/>
<reference evidence="11 12" key="1">
    <citation type="submission" date="2016-10" db="EMBL/GenBank/DDBJ databases">
        <authorList>
            <person name="de Groot N.N."/>
        </authorList>
    </citation>
    <scope>NUCLEOTIDE SEQUENCE [LARGE SCALE GENOMIC DNA]</scope>
    <source>
        <strain evidence="11 12">DSM 21771</strain>
    </source>
</reference>
<name>A0A1G8SIV1_9BACI</name>
<keyword evidence="7 9" id="KW-1133">Transmembrane helix</keyword>
<comment type="subcellular location">
    <subcellularLocation>
        <location evidence="1 9">Cell membrane</location>
        <topology evidence="1 9">Multi-pass membrane protein</topology>
    </subcellularLocation>
</comment>
<feature type="transmembrane region" description="Helical" evidence="9">
    <location>
        <begin position="95"/>
        <end position="116"/>
    </location>
</feature>
<evidence type="ECO:0000256" key="4">
    <source>
        <dbReference type="ARBA" id="ARBA00022475"/>
    </source>
</evidence>
<feature type="domain" description="ABC transmembrane type-1" evidence="10">
    <location>
        <begin position="91"/>
        <end position="270"/>
    </location>
</feature>
<dbReference type="CDD" id="cd06261">
    <property type="entry name" value="TM_PBP2"/>
    <property type="match status" value="1"/>
</dbReference>
<dbReference type="RefSeq" id="WP_090400137.1">
    <property type="nucleotide sequence ID" value="NZ_FNEN01000029.1"/>
</dbReference>
<dbReference type="InterPro" id="IPR035906">
    <property type="entry name" value="MetI-like_sf"/>
</dbReference>
<dbReference type="GO" id="GO:0031460">
    <property type="term" value="P:glycine betaine transport"/>
    <property type="evidence" value="ECO:0007669"/>
    <property type="project" value="TreeGrafter"/>
</dbReference>
<evidence type="ECO:0000256" key="8">
    <source>
        <dbReference type="ARBA" id="ARBA00023136"/>
    </source>
</evidence>
<dbReference type="PANTHER" id="PTHR47737">
    <property type="entry name" value="GLYCINE BETAINE/PROLINE BETAINE TRANSPORT SYSTEM PERMEASE PROTEIN PROW"/>
    <property type="match status" value="1"/>
</dbReference>
<keyword evidence="6" id="KW-0029">Amino-acid transport</keyword>
<dbReference type="OrthoDB" id="9801163at2"/>
<keyword evidence="8 9" id="KW-0472">Membrane</keyword>
<protein>
    <submittedName>
        <fullName evidence="11">Glycine betaine/proline transport system permease protein</fullName>
    </submittedName>
</protein>
<dbReference type="Pfam" id="PF00528">
    <property type="entry name" value="BPD_transp_1"/>
    <property type="match status" value="1"/>
</dbReference>
<dbReference type="FunFam" id="1.10.3720.10:FF:000001">
    <property type="entry name" value="Glycine betaine ABC transporter, permease"/>
    <property type="match status" value="1"/>
</dbReference>
<feature type="transmembrane region" description="Helical" evidence="9">
    <location>
        <begin position="210"/>
        <end position="231"/>
    </location>
</feature>
<dbReference type="GO" id="GO:0015226">
    <property type="term" value="F:carnitine transmembrane transporter activity"/>
    <property type="evidence" value="ECO:0007669"/>
    <property type="project" value="TreeGrafter"/>
</dbReference>
<dbReference type="GO" id="GO:0006865">
    <property type="term" value="P:amino acid transport"/>
    <property type="evidence" value="ECO:0007669"/>
    <property type="project" value="UniProtKB-KW"/>
</dbReference>
<keyword evidence="3 9" id="KW-0813">Transport</keyword>
<evidence type="ECO:0000256" key="1">
    <source>
        <dbReference type="ARBA" id="ARBA00004651"/>
    </source>
</evidence>
<comment type="similarity">
    <text evidence="2">Belongs to the binding-protein-dependent transport system permease family. CysTW subfamily.</text>
</comment>
<evidence type="ECO:0000256" key="9">
    <source>
        <dbReference type="RuleBase" id="RU363032"/>
    </source>
</evidence>
<dbReference type="GO" id="GO:0005275">
    <property type="term" value="F:amine transmembrane transporter activity"/>
    <property type="evidence" value="ECO:0007669"/>
    <property type="project" value="TreeGrafter"/>
</dbReference>
<evidence type="ECO:0000313" key="11">
    <source>
        <dbReference type="EMBL" id="SDJ29166.1"/>
    </source>
</evidence>
<dbReference type="InterPro" id="IPR000515">
    <property type="entry name" value="MetI-like"/>
</dbReference>
<dbReference type="GO" id="GO:0015871">
    <property type="term" value="P:choline transport"/>
    <property type="evidence" value="ECO:0007669"/>
    <property type="project" value="TreeGrafter"/>
</dbReference>
<dbReference type="EMBL" id="FNEN01000029">
    <property type="protein sequence ID" value="SDJ29166.1"/>
    <property type="molecule type" value="Genomic_DNA"/>
</dbReference>
<sequence>MDLFPSLPLADWIEDLVDWLTNADLIFDSIDALIAWILTALQTVMDIIPIPVFIIGLPLVTYFFAGRKIGLTLFVFVGLFLIDNLGFWNDMILMLSIVLAATIISVAVGIPIGIWMSKSNVVETIVKPILDFMQTLPQFVYLIPAVAFFGIGMEPGVIASVIFGMPPTIRLTNLGIREVSSEVIEAADAFGSTSSQKLYKVQLPMARTTIMAGVNQTIMLSLSMVVIASMIGADGLGDIVYTAVGRNDVGGGFEAGIAIVIVAIILDRLTAGFQLKKKN</sequence>
<gene>
    <name evidence="11" type="ORF">SAMN04488123_12915</name>
</gene>
<feature type="transmembrane region" description="Helical" evidence="9">
    <location>
        <begin position="71"/>
        <end position="88"/>
    </location>
</feature>
<keyword evidence="5 9" id="KW-0812">Transmembrane</keyword>
<keyword evidence="4" id="KW-1003">Cell membrane</keyword>
<dbReference type="PANTHER" id="PTHR47737:SF1">
    <property type="entry name" value="GLYCINE BETAINE_PROLINE BETAINE TRANSPORT SYSTEM PERMEASE PROTEIN PROW"/>
    <property type="match status" value="1"/>
</dbReference>